<dbReference type="AlphaFoldDB" id="A0A8H4BN09"/>
<feature type="transmembrane region" description="Helical" evidence="7">
    <location>
        <begin position="355"/>
        <end position="377"/>
    </location>
</feature>
<feature type="compositionally biased region" description="Acidic residues" evidence="6">
    <location>
        <begin position="110"/>
        <end position="122"/>
    </location>
</feature>
<evidence type="ECO:0000256" key="3">
    <source>
        <dbReference type="ARBA" id="ARBA00022692"/>
    </source>
</evidence>
<gene>
    <name evidence="8" type="ORF">FB192DRAFT_1361477</name>
</gene>
<feature type="compositionally biased region" description="Low complexity" evidence="6">
    <location>
        <begin position="830"/>
        <end position="843"/>
    </location>
</feature>
<feature type="region of interest" description="Disordered" evidence="6">
    <location>
        <begin position="733"/>
        <end position="807"/>
    </location>
</feature>
<feature type="compositionally biased region" description="Basic and acidic residues" evidence="6">
    <location>
        <begin position="932"/>
        <end position="944"/>
    </location>
</feature>
<organism evidence="8 9">
    <name type="scientific">Mucor circinelloides f. lusitanicus</name>
    <name type="common">Mucor racemosus var. lusitanicus</name>
    <dbReference type="NCBI Taxonomy" id="29924"/>
    <lineage>
        <taxon>Eukaryota</taxon>
        <taxon>Fungi</taxon>
        <taxon>Fungi incertae sedis</taxon>
        <taxon>Mucoromycota</taxon>
        <taxon>Mucoromycotina</taxon>
        <taxon>Mucoromycetes</taxon>
        <taxon>Mucorales</taxon>
        <taxon>Mucorineae</taxon>
        <taxon>Mucoraceae</taxon>
        <taxon>Mucor</taxon>
    </lineage>
</organism>
<feature type="transmembrane region" description="Helical" evidence="7">
    <location>
        <begin position="514"/>
        <end position="535"/>
    </location>
</feature>
<accession>A0A8H4BN09</accession>
<name>A0A8H4BN09_MUCCL</name>
<keyword evidence="4 7" id="KW-1133">Transmembrane helix</keyword>
<evidence type="ECO:0000256" key="2">
    <source>
        <dbReference type="ARBA" id="ARBA00009824"/>
    </source>
</evidence>
<comment type="similarity">
    <text evidence="2">Belongs to the TMCO4 family.</text>
</comment>
<feature type="compositionally biased region" description="Polar residues" evidence="6">
    <location>
        <begin position="754"/>
        <end position="763"/>
    </location>
</feature>
<evidence type="ECO:0000313" key="9">
    <source>
        <dbReference type="Proteomes" id="UP000469890"/>
    </source>
</evidence>
<dbReference type="PANTHER" id="PTHR17920">
    <property type="entry name" value="TRANSMEMBRANE AND COILED-COIL DOMAIN-CONTAINING PROTEIN 4 TMCO4"/>
    <property type="match status" value="1"/>
</dbReference>
<feature type="compositionally biased region" description="Low complexity" evidence="6">
    <location>
        <begin position="856"/>
        <end position="868"/>
    </location>
</feature>
<keyword evidence="5 7" id="KW-0472">Membrane</keyword>
<dbReference type="InterPro" id="IPR007941">
    <property type="entry name" value="DUF726"/>
</dbReference>
<sequence length="984" mass="106615">MDDTKPSSCSSASQQKDKQPDINSLPQEAMSLSSSSSSSNEHFSAADYPEQPNQPLTAELLAEQNELYSSKLEPKPNAIRAWAADLPEVPDSVQPILTTTHIFEMESLTLDDEEEEEEDEDEAVRQDHHQQQPKIQETKDVFSETQKVAYVSLCYLTSLEVVYDFQGRDFTYARMSADNWQRKLMRMLYCHMDISADEIKMIESLSKHDILPTDLVHQFTSQGQTAEVQLDDLNTKPRQKQAAEFNSNKIIIDLCWTVMCDLFLICLSTENYDARSRVFVARIASYLSLDWFQVIGFEKRIAEHLLEDANWETETVTSVATTMTTMTMTNVDHNGLIQNDMEKKSRNKQRRKRRYVMIGLCTIGGGLILGLSAGLMAPVIAGGLGALLTTVGVGGTGFLGSTAGIALITGGATLAGGRIGGKSMNKRMKTVNTFEFLPVHVDENVNCIVSITGWLPSKEADEASLPFSTLDPLMGDHYNLYYEPEMLFELGSAFRIFATEAVTFSIQQALAHTIMGALLAGLAFPLALTKLGYIVDNPWANALDRSRLAGLILADTLMNRNLGARPITLVGYSLGARVIFFCLLELARVKAFGLVENVALFGTPVSGTKAEWKECTTIVSGRFVNGYATNDWLLGFLFRTSTAGLGNIAGLRPLSHIEGNRVQNLDCTDLVTGHLSYRSSMPKLLKRAGFVVTSEELPVKEKDNKASLEEDASSTIAAAAGASSDIKNKHLDSASSSLKKRSSLSSLSSGKASIQLSPKTSTPIAGADDSGHESDAMPTRTVSSSTAPLTPGNQSPRTSNDTKLNGPNTMSDYDIIADIIANATAAASSKSGTYSSLSSGKASIATTPSLVPSDPMMTTSSSTSTTTTATMATPRKLGLNNFFGASASRSKSETTMSSSSNSTNSIITPEKPRPTSRSSLLFGTGSLFGSKKKPETEEEKELKDAGVTVKEIKGTLGKLVVPQEIANPMPQVKLEAPQHARLNR</sequence>
<keyword evidence="3 7" id="KW-0812">Transmembrane</keyword>
<feature type="region of interest" description="Disordered" evidence="6">
    <location>
        <begin position="888"/>
        <end position="944"/>
    </location>
</feature>
<dbReference type="InterPro" id="IPR029058">
    <property type="entry name" value="AB_hydrolase_fold"/>
</dbReference>
<feature type="compositionally biased region" description="Low complexity" evidence="6">
    <location>
        <begin position="888"/>
        <end position="908"/>
    </location>
</feature>
<evidence type="ECO:0000256" key="4">
    <source>
        <dbReference type="ARBA" id="ARBA00022989"/>
    </source>
</evidence>
<evidence type="ECO:0000256" key="7">
    <source>
        <dbReference type="SAM" id="Phobius"/>
    </source>
</evidence>
<evidence type="ECO:0000256" key="5">
    <source>
        <dbReference type="ARBA" id="ARBA00023136"/>
    </source>
</evidence>
<dbReference type="EMBL" id="JAAECE010000002">
    <property type="protein sequence ID" value="KAF1805178.1"/>
    <property type="molecule type" value="Genomic_DNA"/>
</dbReference>
<evidence type="ECO:0000313" key="8">
    <source>
        <dbReference type="EMBL" id="KAF1805178.1"/>
    </source>
</evidence>
<feature type="compositionally biased region" description="Polar residues" evidence="6">
    <location>
        <begin position="1"/>
        <end position="14"/>
    </location>
</feature>
<dbReference type="PANTHER" id="PTHR17920:SF3">
    <property type="entry name" value="TRANSMEMBRANE AND COILED-COIL DOMAIN-CONTAINING PROTEIN 4"/>
    <property type="match status" value="1"/>
</dbReference>
<feature type="compositionally biased region" description="Low complexity" evidence="6">
    <location>
        <begin position="733"/>
        <end position="753"/>
    </location>
</feature>
<comment type="caution">
    <text evidence="8">The sequence shown here is derived from an EMBL/GenBank/DDBJ whole genome shotgun (WGS) entry which is preliminary data.</text>
</comment>
<protein>
    <recommendedName>
        <fullName evidence="10">DUF726-domain-containing protein</fullName>
    </recommendedName>
</protein>
<dbReference type="Pfam" id="PF05277">
    <property type="entry name" value="DUF726"/>
    <property type="match status" value="1"/>
</dbReference>
<feature type="compositionally biased region" description="Basic and acidic residues" evidence="6">
    <location>
        <begin position="123"/>
        <end position="137"/>
    </location>
</feature>
<feature type="transmembrane region" description="Helical" evidence="7">
    <location>
        <begin position="397"/>
        <end position="419"/>
    </location>
</feature>
<comment type="subcellular location">
    <subcellularLocation>
        <location evidence="1">Membrane</location>
        <topology evidence="1">Multi-pass membrane protein</topology>
    </subcellularLocation>
</comment>
<feature type="compositionally biased region" description="Polar residues" evidence="6">
    <location>
        <begin position="780"/>
        <end position="807"/>
    </location>
</feature>
<proteinExistence type="inferred from homology"/>
<dbReference type="GO" id="GO:0016020">
    <property type="term" value="C:membrane"/>
    <property type="evidence" value="ECO:0007669"/>
    <property type="project" value="UniProtKB-SubCell"/>
</dbReference>
<dbReference type="Proteomes" id="UP000469890">
    <property type="component" value="Unassembled WGS sequence"/>
</dbReference>
<feature type="region of interest" description="Disordered" evidence="6">
    <location>
        <begin position="1"/>
        <end position="58"/>
    </location>
</feature>
<evidence type="ECO:0000256" key="1">
    <source>
        <dbReference type="ARBA" id="ARBA00004141"/>
    </source>
</evidence>
<feature type="region of interest" description="Disordered" evidence="6">
    <location>
        <begin position="830"/>
        <end position="868"/>
    </location>
</feature>
<reference evidence="8 9" key="1">
    <citation type="submission" date="2019-09" db="EMBL/GenBank/DDBJ databases">
        <authorList>
            <consortium name="DOE Joint Genome Institute"/>
            <person name="Mondo S.J."/>
            <person name="Navarro-Mendoza M.I."/>
            <person name="Perez-Arques C."/>
            <person name="Panchal S."/>
            <person name="Nicolas F.E."/>
            <person name="Ganguly P."/>
            <person name="Pangilinan J."/>
            <person name="Grigoriev I."/>
            <person name="Heitman J."/>
            <person name="Sanya K."/>
            <person name="Garre V."/>
        </authorList>
    </citation>
    <scope>NUCLEOTIDE SEQUENCE [LARGE SCALE GENOMIC DNA]</scope>
    <source>
        <strain evidence="8 9">MU402</strain>
    </source>
</reference>
<feature type="region of interest" description="Disordered" evidence="6">
    <location>
        <begin position="110"/>
        <end position="137"/>
    </location>
</feature>
<evidence type="ECO:0008006" key="10">
    <source>
        <dbReference type="Google" id="ProtNLM"/>
    </source>
</evidence>
<dbReference type="SUPFAM" id="SSF53474">
    <property type="entry name" value="alpha/beta-Hydrolases"/>
    <property type="match status" value="1"/>
</dbReference>
<evidence type="ECO:0000256" key="6">
    <source>
        <dbReference type="SAM" id="MobiDB-lite"/>
    </source>
</evidence>